<dbReference type="SUPFAM" id="SSF46785">
    <property type="entry name" value="Winged helix' DNA-binding domain"/>
    <property type="match status" value="1"/>
</dbReference>
<proteinExistence type="inferred from homology"/>
<keyword evidence="4 5" id="KW-0804">Transcription</keyword>
<dbReference type="AlphaFoldDB" id="A0AAD9MJ01"/>
<evidence type="ECO:0000256" key="1">
    <source>
        <dbReference type="ARBA" id="ARBA00010940"/>
    </source>
</evidence>
<dbReference type="InterPro" id="IPR015648">
    <property type="entry name" value="Transcrpt_fac_DP"/>
</dbReference>
<evidence type="ECO:0000256" key="2">
    <source>
        <dbReference type="ARBA" id="ARBA00023015"/>
    </source>
</evidence>
<keyword evidence="9" id="KW-1185">Reference proteome</keyword>
<comment type="similarity">
    <text evidence="1 5">Belongs to the E2F/DP family.</text>
</comment>
<dbReference type="PANTHER" id="PTHR12548:SF9">
    <property type="entry name" value="TRANSCRIPTION FACTOR DP"/>
    <property type="match status" value="1"/>
</dbReference>
<dbReference type="Proteomes" id="UP001255856">
    <property type="component" value="Unassembled WGS sequence"/>
</dbReference>
<dbReference type="InterPro" id="IPR038168">
    <property type="entry name" value="TF_DP_C_sf"/>
</dbReference>
<gene>
    <name evidence="8" type="ORF">QBZ16_002818</name>
</gene>
<dbReference type="GO" id="GO:0000977">
    <property type="term" value="F:RNA polymerase II transcription regulatory region sequence-specific DNA binding"/>
    <property type="evidence" value="ECO:0007669"/>
    <property type="project" value="TreeGrafter"/>
</dbReference>
<dbReference type="FunFam" id="1.10.10.10:FF:000360">
    <property type="entry name" value="Transcription factor Dp-1, a"/>
    <property type="match status" value="1"/>
</dbReference>
<dbReference type="Pfam" id="PF02319">
    <property type="entry name" value="WHD_E2F_TDP"/>
    <property type="match status" value="1"/>
</dbReference>
<accession>A0AAD9MJ01</accession>
<dbReference type="GO" id="GO:0005667">
    <property type="term" value="C:transcription regulator complex"/>
    <property type="evidence" value="ECO:0007669"/>
    <property type="project" value="InterPro"/>
</dbReference>
<dbReference type="GO" id="GO:0000981">
    <property type="term" value="F:DNA-binding transcription factor activity, RNA polymerase II-specific"/>
    <property type="evidence" value="ECO:0007669"/>
    <property type="project" value="TreeGrafter"/>
</dbReference>
<feature type="region of interest" description="Disordered" evidence="6">
    <location>
        <begin position="60"/>
        <end position="86"/>
    </location>
</feature>
<dbReference type="GO" id="GO:0051726">
    <property type="term" value="P:regulation of cell cycle"/>
    <property type="evidence" value="ECO:0007669"/>
    <property type="project" value="InterPro"/>
</dbReference>
<dbReference type="EMBL" id="JASFZW010000003">
    <property type="protein sequence ID" value="KAK2079127.1"/>
    <property type="molecule type" value="Genomic_DNA"/>
</dbReference>
<dbReference type="InterPro" id="IPR036390">
    <property type="entry name" value="WH_DNA-bd_sf"/>
</dbReference>
<comment type="subcellular location">
    <subcellularLocation>
        <location evidence="5">Nucleus</location>
    </subcellularLocation>
</comment>
<dbReference type="PANTHER" id="PTHR12548">
    <property type="entry name" value="TRANSCRIPTION FACTOR DP"/>
    <property type="match status" value="1"/>
</dbReference>
<evidence type="ECO:0000256" key="5">
    <source>
        <dbReference type="RuleBase" id="RU003796"/>
    </source>
</evidence>
<dbReference type="GO" id="GO:0005634">
    <property type="term" value="C:nucleus"/>
    <property type="evidence" value="ECO:0007669"/>
    <property type="project" value="UniProtKB-SubCell"/>
</dbReference>
<dbReference type="SUPFAM" id="SSF144074">
    <property type="entry name" value="E2F-DP heterodimerization region"/>
    <property type="match status" value="1"/>
</dbReference>
<evidence type="ECO:0000256" key="3">
    <source>
        <dbReference type="ARBA" id="ARBA00023125"/>
    </source>
</evidence>
<dbReference type="InterPro" id="IPR036388">
    <property type="entry name" value="WH-like_DNA-bd_sf"/>
</dbReference>
<keyword evidence="3 5" id="KW-0238">DNA-binding</keyword>
<dbReference type="InterPro" id="IPR003316">
    <property type="entry name" value="E2F_WHTH_DNA-bd_dom"/>
</dbReference>
<dbReference type="SMART" id="SM01372">
    <property type="entry name" value="E2F_TDP"/>
    <property type="match status" value="1"/>
</dbReference>
<keyword evidence="5" id="KW-0539">Nucleus</keyword>
<protein>
    <recommendedName>
        <fullName evidence="7">E2F/DP family winged-helix DNA-binding domain-containing protein</fullName>
    </recommendedName>
</protein>
<dbReference type="InterPro" id="IPR037241">
    <property type="entry name" value="E2F-DP_heterodim"/>
</dbReference>
<evidence type="ECO:0000256" key="4">
    <source>
        <dbReference type="ARBA" id="ARBA00023163"/>
    </source>
</evidence>
<feature type="domain" description="E2F/DP family winged-helix DNA-binding" evidence="7">
    <location>
        <begin position="85"/>
        <end position="166"/>
    </location>
</feature>
<sequence length="514" mass="54262">MTTEPVSGFPSLAGTSTRPEYWGDQFLADQAVGSCLLAVERSRAHLALLEARLEALRHPRADAHETTSGSLVEGSPSGMETSSSTPPISLRRSILVCNKVSAAGTTTYNAVADQLVSEFGSMEASIAGSDGEIDEKNIRRRVYDALNVLEACGAISKMGKSISWIGWPRVRGPPSGVTASEPGTPNLGQPTPEERAALVAQLEERIAGLQTMITKAYCLCNLALRNMDAAAEHADKAGGVSLRLPFLLVQTGVDMAVRVHELDAPYNRTVHLDLIGTPAREPFLLLDDKMVMSRLGLGQPCPELLQNALRHSPGLYTALSAGSAPRRDAAFGLAGTPGRPLRSTVAAAPGQLRLPPRHPAAREPWESPPEPGSALSAHVGVSALLAGATPTLRGEPLLVGQESAALQLTPVAMRSPAILQMPSPIPPPPAGRALTLTGDVGARALGPAAPHWAWHGNESPRTVAGHRRTSSWEEMVAATDIWSAGLVPMHLPMEALDASSLLREIETTTTSLSR</sequence>
<dbReference type="Gene3D" id="1.10.10.10">
    <property type="entry name" value="Winged helix-like DNA-binding domain superfamily/Winged helix DNA-binding domain"/>
    <property type="match status" value="1"/>
</dbReference>
<keyword evidence="2 5" id="KW-0805">Transcription regulation</keyword>
<evidence type="ECO:0000313" key="8">
    <source>
        <dbReference type="EMBL" id="KAK2079127.1"/>
    </source>
</evidence>
<dbReference type="Gene3D" id="1.20.140.80">
    <property type="entry name" value="Transcription factor DP"/>
    <property type="match status" value="1"/>
</dbReference>
<name>A0AAD9MJ01_PROWI</name>
<reference evidence="8" key="1">
    <citation type="submission" date="2021-01" db="EMBL/GenBank/DDBJ databases">
        <authorList>
            <person name="Eckstrom K.M.E."/>
        </authorList>
    </citation>
    <scope>NUCLEOTIDE SEQUENCE</scope>
    <source>
        <strain evidence="8">UVCC 0001</strain>
    </source>
</reference>
<evidence type="ECO:0000256" key="6">
    <source>
        <dbReference type="SAM" id="MobiDB-lite"/>
    </source>
</evidence>
<comment type="caution">
    <text evidence="8">The sequence shown here is derived from an EMBL/GenBank/DDBJ whole genome shotgun (WGS) entry which is preliminary data.</text>
</comment>
<evidence type="ECO:0000313" key="9">
    <source>
        <dbReference type="Proteomes" id="UP001255856"/>
    </source>
</evidence>
<feature type="region of interest" description="Disordered" evidence="6">
    <location>
        <begin position="351"/>
        <end position="373"/>
    </location>
</feature>
<evidence type="ECO:0000259" key="7">
    <source>
        <dbReference type="SMART" id="SM01372"/>
    </source>
</evidence>
<organism evidence="8 9">
    <name type="scientific">Prototheca wickerhamii</name>
    <dbReference type="NCBI Taxonomy" id="3111"/>
    <lineage>
        <taxon>Eukaryota</taxon>
        <taxon>Viridiplantae</taxon>
        <taxon>Chlorophyta</taxon>
        <taxon>core chlorophytes</taxon>
        <taxon>Trebouxiophyceae</taxon>
        <taxon>Chlorellales</taxon>
        <taxon>Chlorellaceae</taxon>
        <taxon>Prototheca</taxon>
    </lineage>
</organism>